<keyword evidence="1" id="KW-0812">Transmembrane</keyword>
<keyword evidence="3" id="KW-1185">Reference proteome</keyword>
<organism evidence="2 3">
    <name type="scientific">Nannochloropsis gaditana</name>
    <dbReference type="NCBI Taxonomy" id="72520"/>
    <lineage>
        <taxon>Eukaryota</taxon>
        <taxon>Sar</taxon>
        <taxon>Stramenopiles</taxon>
        <taxon>Ochrophyta</taxon>
        <taxon>Eustigmatophyceae</taxon>
        <taxon>Eustigmatales</taxon>
        <taxon>Monodopsidaceae</taxon>
        <taxon>Nannochloropsis</taxon>
    </lineage>
</organism>
<protein>
    <recommendedName>
        <fullName evidence="4">DUF819 domain-containing protein</fullName>
    </recommendedName>
</protein>
<dbReference type="PANTHER" id="PTHR34289:SF8">
    <property type="entry name" value="DUF819 DOMAIN-CONTAINING PROTEIN"/>
    <property type="match status" value="1"/>
</dbReference>
<dbReference type="EMBL" id="AZIL01002442">
    <property type="protein sequence ID" value="EWM21592.1"/>
    <property type="molecule type" value="Genomic_DNA"/>
</dbReference>
<feature type="transmembrane region" description="Helical" evidence="1">
    <location>
        <begin position="438"/>
        <end position="461"/>
    </location>
</feature>
<evidence type="ECO:0000256" key="1">
    <source>
        <dbReference type="SAM" id="Phobius"/>
    </source>
</evidence>
<dbReference type="AlphaFoldDB" id="W7T4W6"/>
<dbReference type="Pfam" id="PF05684">
    <property type="entry name" value="DUF819"/>
    <property type="match status" value="1"/>
</dbReference>
<keyword evidence="1" id="KW-1133">Transmembrane helix</keyword>
<dbReference type="Proteomes" id="UP000019335">
    <property type="component" value="Unassembled WGS sequence"/>
</dbReference>
<feature type="transmembrane region" description="Helical" evidence="1">
    <location>
        <begin position="340"/>
        <end position="360"/>
    </location>
</feature>
<accession>W7T4W6</accession>
<dbReference type="InterPro" id="IPR008537">
    <property type="entry name" value="DUF819"/>
</dbReference>
<evidence type="ECO:0008006" key="4">
    <source>
        <dbReference type="Google" id="ProtNLM"/>
    </source>
</evidence>
<feature type="transmembrane region" description="Helical" evidence="1">
    <location>
        <begin position="502"/>
        <end position="525"/>
    </location>
</feature>
<feature type="transmembrane region" description="Helical" evidence="1">
    <location>
        <begin position="187"/>
        <end position="207"/>
    </location>
</feature>
<feature type="transmembrane region" description="Helical" evidence="1">
    <location>
        <begin position="372"/>
        <end position="393"/>
    </location>
</feature>
<feature type="transmembrane region" description="Helical" evidence="1">
    <location>
        <begin position="254"/>
        <end position="276"/>
    </location>
</feature>
<comment type="caution">
    <text evidence="2">The sequence shown here is derived from an EMBL/GenBank/DDBJ whole genome shotgun (WGS) entry which is preliminary data.</text>
</comment>
<evidence type="ECO:0000313" key="3">
    <source>
        <dbReference type="Proteomes" id="UP000019335"/>
    </source>
</evidence>
<dbReference type="PANTHER" id="PTHR34289">
    <property type="entry name" value="PROTEIN, PUTATIVE (DUF819)-RELATED"/>
    <property type="match status" value="1"/>
</dbReference>
<feature type="transmembrane region" description="Helical" evidence="1">
    <location>
        <begin position="60"/>
        <end position="78"/>
    </location>
</feature>
<evidence type="ECO:0000313" key="2">
    <source>
        <dbReference type="EMBL" id="EWM21592.1"/>
    </source>
</evidence>
<feature type="transmembrane region" description="Helical" evidence="1">
    <location>
        <begin position="405"/>
        <end position="432"/>
    </location>
</feature>
<dbReference type="OrthoDB" id="45797at2759"/>
<gene>
    <name evidence="2" type="ORF">Naga_100012g18</name>
</gene>
<name>W7T4W6_9STRA</name>
<keyword evidence="1" id="KW-0472">Membrane</keyword>
<reference evidence="2 3" key="1">
    <citation type="journal article" date="2014" name="Mol. Plant">
        <title>Chromosome Scale Genome Assembly and Transcriptome Profiling of Nannochloropsis gaditana in Nitrogen Depletion.</title>
        <authorList>
            <person name="Corteggiani Carpinelli E."/>
            <person name="Telatin A."/>
            <person name="Vitulo N."/>
            <person name="Forcato C."/>
            <person name="D'Angelo M."/>
            <person name="Schiavon R."/>
            <person name="Vezzi A."/>
            <person name="Giacometti G.M."/>
            <person name="Morosinotto T."/>
            <person name="Valle G."/>
        </authorList>
    </citation>
    <scope>NUCLEOTIDE SEQUENCE [LARGE SCALE GENOMIC DNA]</scope>
    <source>
        <strain evidence="2 3">B-31</strain>
    </source>
</reference>
<sequence>MPSFGKSSSFVLPVIKGRRGFKFHARPYISPRATMALVSGSHRITSAIPMLTSKFQISTPLLTAGISLAVSSLFGMLLESKTKLGRALGASLIAFLSQSLLSNINLIPMESPIYDACWGKVLPASLSLSVLLAVAAAGTPTSSSRTTQDQLISLNNISSIKSAASSSLTSVPQRNQTWAESSLWKVLLANVFGACGAVIGGLLAFTFASRCQDQFPKPVLAKIVASIATTHIGGSINFFQVARSVGLDREGQGLLGAVAGADIFLMALHFAALLGIQRNPTGTAAFINRSDIDQTSWKVSVAAFTPSSSISSNETRQCREATETRPLALHARNAFPHATLTPAVSDTLLPAIFALLLALMVGEGGQFVERKLGVPGAAAGAITALSAGVYGLIRRLAPRCFLRLALPVGAMSSLLFSLFFAAIGAGASLMHLAESGPVIVTLMSVSLLVHLLTTMLGIHVYNRFVPWPARISVDEAVIASNANVGGPATAAAMAGSMGRADLVLSAAATGTAGYAVATFIGVALFKFLAS</sequence>
<proteinExistence type="predicted"/>